<dbReference type="RefSeq" id="WP_048111465.1">
    <property type="nucleotide sequence ID" value="NZ_CP010070.1"/>
</dbReference>
<dbReference type="PROSITE" id="PS51379">
    <property type="entry name" value="4FE4S_FER_2"/>
    <property type="match status" value="1"/>
</dbReference>
<name>A0A0A7LAG9_9ARCH</name>
<feature type="domain" description="4Fe-4S ferredoxin-type" evidence="1">
    <location>
        <begin position="34"/>
        <end position="63"/>
    </location>
</feature>
<dbReference type="EMBL" id="CP010070">
    <property type="protein sequence ID" value="AIZ56115.1"/>
    <property type="molecule type" value="Genomic_DNA"/>
</dbReference>
<reference evidence="2 3" key="1">
    <citation type="journal article" date="2014" name="Appl. Environ. Microbiol.">
        <title>Comparative Genome Analysis of 'Candidatus Methanoplasma termitum' Indicates a New Mode of Energy Metabolism in the Seventh Order of Methanogens.</title>
        <authorList>
            <person name="Lang K."/>
            <person name="Schuldes J."/>
            <person name="Klingl A."/>
            <person name="Poehlein A."/>
            <person name="Daniel R."/>
            <person name="Brune A."/>
        </authorList>
    </citation>
    <scope>NUCLEOTIDE SEQUENCE [LARGE SCALE GENOMIC DNA]</scope>
    <source>
        <strain evidence="3">Mpt1</strain>
    </source>
</reference>
<gene>
    <name evidence="2" type="ORF">Mpt1_c02150</name>
</gene>
<dbReference type="InterPro" id="IPR017900">
    <property type="entry name" value="4Fe4S_Fe_S_CS"/>
</dbReference>
<dbReference type="Proteomes" id="UP000030787">
    <property type="component" value="Chromosome"/>
</dbReference>
<dbReference type="PROSITE" id="PS00198">
    <property type="entry name" value="4FE4S_FER_1"/>
    <property type="match status" value="1"/>
</dbReference>
<dbReference type="GeneID" id="24817888"/>
<organism evidence="2 3">
    <name type="scientific">Candidatus Methanoplasma termitum</name>
    <dbReference type="NCBI Taxonomy" id="1577791"/>
    <lineage>
        <taxon>Archaea</taxon>
        <taxon>Methanobacteriati</taxon>
        <taxon>Thermoplasmatota</taxon>
        <taxon>Thermoplasmata</taxon>
        <taxon>Methanomassiliicoccales</taxon>
        <taxon>Methanomassiliicoccaceae</taxon>
        <taxon>Candidatus Methanoplasma</taxon>
    </lineage>
</organism>
<dbReference type="Pfam" id="PF00037">
    <property type="entry name" value="Fer4"/>
    <property type="match status" value="1"/>
</dbReference>
<sequence>MIMTVNKAKCPQDHKCPAIKVCPNGAISQKTIYSLPEVDPALCVLCGACEDFCPKGAFERIDL</sequence>
<dbReference type="AlphaFoldDB" id="A0A0A7LAG9"/>
<dbReference type="Gene3D" id="3.30.70.20">
    <property type="match status" value="1"/>
</dbReference>
<dbReference type="SUPFAM" id="SSF54862">
    <property type="entry name" value="4Fe-4S ferredoxins"/>
    <property type="match status" value="1"/>
</dbReference>
<evidence type="ECO:0000313" key="3">
    <source>
        <dbReference type="Proteomes" id="UP000030787"/>
    </source>
</evidence>
<protein>
    <submittedName>
        <fullName evidence="2">4Fe-4S binding domain protein</fullName>
    </submittedName>
</protein>
<dbReference type="KEGG" id="mear:Mpt1_c02150"/>
<evidence type="ECO:0000313" key="2">
    <source>
        <dbReference type="EMBL" id="AIZ56115.1"/>
    </source>
</evidence>
<dbReference type="HOGENOM" id="CLU_139698_10_1_2"/>
<accession>A0A0A7LAG9</accession>
<dbReference type="InterPro" id="IPR017896">
    <property type="entry name" value="4Fe4S_Fe-S-bd"/>
</dbReference>
<dbReference type="GO" id="GO:0016491">
    <property type="term" value="F:oxidoreductase activity"/>
    <property type="evidence" value="ECO:0007669"/>
    <property type="project" value="UniProtKB-ARBA"/>
</dbReference>
<keyword evidence="3" id="KW-1185">Reference proteome</keyword>
<proteinExistence type="predicted"/>
<evidence type="ECO:0000259" key="1">
    <source>
        <dbReference type="PROSITE" id="PS51379"/>
    </source>
</evidence>